<accession>A0AAD8P4V9</accession>
<dbReference type="EMBL" id="JAUHHV010000002">
    <property type="protein sequence ID" value="KAK1432319.1"/>
    <property type="molecule type" value="Genomic_DNA"/>
</dbReference>
<comment type="caution">
    <text evidence="1">The sequence shown here is derived from an EMBL/GenBank/DDBJ whole genome shotgun (WGS) entry which is preliminary data.</text>
</comment>
<reference evidence="1" key="1">
    <citation type="journal article" date="2023" name="bioRxiv">
        <title>Improved chromosome-level genome assembly for marigold (Tagetes erecta).</title>
        <authorList>
            <person name="Jiang F."/>
            <person name="Yuan L."/>
            <person name="Wang S."/>
            <person name="Wang H."/>
            <person name="Xu D."/>
            <person name="Wang A."/>
            <person name="Fan W."/>
        </authorList>
    </citation>
    <scope>NUCLEOTIDE SEQUENCE</scope>
    <source>
        <strain evidence="1">WSJ</strain>
        <tissue evidence="1">Leaf</tissue>
    </source>
</reference>
<proteinExistence type="predicted"/>
<keyword evidence="2" id="KW-1185">Reference proteome</keyword>
<organism evidence="1 2">
    <name type="scientific">Tagetes erecta</name>
    <name type="common">African marigold</name>
    <dbReference type="NCBI Taxonomy" id="13708"/>
    <lineage>
        <taxon>Eukaryota</taxon>
        <taxon>Viridiplantae</taxon>
        <taxon>Streptophyta</taxon>
        <taxon>Embryophyta</taxon>
        <taxon>Tracheophyta</taxon>
        <taxon>Spermatophyta</taxon>
        <taxon>Magnoliopsida</taxon>
        <taxon>eudicotyledons</taxon>
        <taxon>Gunneridae</taxon>
        <taxon>Pentapetalae</taxon>
        <taxon>asterids</taxon>
        <taxon>campanulids</taxon>
        <taxon>Asterales</taxon>
        <taxon>Asteraceae</taxon>
        <taxon>Asteroideae</taxon>
        <taxon>Heliantheae alliance</taxon>
        <taxon>Tageteae</taxon>
        <taxon>Tagetes</taxon>
    </lineage>
</organism>
<evidence type="ECO:0000313" key="2">
    <source>
        <dbReference type="Proteomes" id="UP001229421"/>
    </source>
</evidence>
<protein>
    <submittedName>
        <fullName evidence="1">Uncharacterized protein</fullName>
    </submittedName>
</protein>
<evidence type="ECO:0000313" key="1">
    <source>
        <dbReference type="EMBL" id="KAK1432319.1"/>
    </source>
</evidence>
<dbReference type="Proteomes" id="UP001229421">
    <property type="component" value="Unassembled WGS sequence"/>
</dbReference>
<dbReference type="AlphaFoldDB" id="A0AAD8P4V9"/>
<gene>
    <name evidence="1" type="ORF">QVD17_09214</name>
</gene>
<sequence length="107" mass="12211">MASRQHRNSNWYLVVYGIMVNSGEQAAAFEQKQGRNKKAGLALKIMFVYEEQHLGEHMYVHLAFQIHQAMVMIMACLIGVKKIVHRECAVNAKMWGSLIQLATLTHI</sequence>
<name>A0AAD8P4V9_TARER</name>